<organism evidence="3 4">
    <name type="scientific">Clavibacter michiganensis</name>
    <dbReference type="NCBI Taxonomy" id="28447"/>
    <lineage>
        <taxon>Bacteria</taxon>
        <taxon>Bacillati</taxon>
        <taxon>Actinomycetota</taxon>
        <taxon>Actinomycetes</taxon>
        <taxon>Micrococcales</taxon>
        <taxon>Microbacteriaceae</taxon>
        <taxon>Clavibacter</taxon>
    </lineage>
</organism>
<dbReference type="Proteomes" id="UP000195106">
    <property type="component" value="Unassembled WGS sequence"/>
</dbReference>
<gene>
    <name evidence="3" type="primary">rmd</name>
    <name evidence="3" type="ORF">CMsap09_06435</name>
</gene>
<comment type="caution">
    <text evidence="3">The sequence shown here is derived from an EMBL/GenBank/DDBJ whole genome shotgun (WGS) entry which is preliminary data.</text>
</comment>
<dbReference type="EMBL" id="MDHJ01000001">
    <property type="protein sequence ID" value="OUE08566.1"/>
    <property type="molecule type" value="Genomic_DNA"/>
</dbReference>
<sequence length="378" mass="41510">MTEIRETPVPAPSVADPALASDPAAGRTALVVGATGISGSALVERLTAEGWQVLALSRRAGAERPGVRWISADLRSADDLRRALADERPTHVFFTAWSRQATEQENIDVNGGMVRDLLAALDGAPVVHAALVTGLKHYLGPFEAYGQGAMPDTPFHEDEPRLDAPNFYYAQEDELFAAASRQGFTWSVHRSHTVIGHAVGNQMNMGLTLAVYGSICRDLGLPFVFPGSSTQWDGLTDVTDATVLAEQMVWAATTEAGRDEAFNVVNGDVFRWRWMWPRLAARFGVEPVGFEDALRPLEAQMAGMEDEWARIARDAGLVEPDLGRIASWWHTDADLGRDIEVVTDISKSRLAGFTTHHRTLDSFLELFERYRAEGLIPR</sequence>
<dbReference type="SUPFAM" id="SSF51735">
    <property type="entry name" value="NAD(P)-binding Rossmann-fold domains"/>
    <property type="match status" value="1"/>
</dbReference>
<dbReference type="CDD" id="cd08948">
    <property type="entry name" value="5beta-POR_like_SDR_a"/>
    <property type="match status" value="1"/>
</dbReference>
<dbReference type="InterPro" id="IPR055222">
    <property type="entry name" value="PRISE-like_Rossmann-fold"/>
</dbReference>
<reference evidence="3 4" key="1">
    <citation type="submission" date="2016-08" db="EMBL/GenBank/DDBJ databases">
        <title>Genome sequence of Clavibacter michiganensis spp. strain CASJ009.</title>
        <authorList>
            <person name="Thapa S.P."/>
            <person name="Coaker G."/>
        </authorList>
    </citation>
    <scope>NUCLEOTIDE SEQUENCE [LARGE SCALE GENOMIC DNA]</scope>
    <source>
        <strain evidence="3">CASJ009</strain>
    </source>
</reference>
<evidence type="ECO:0000256" key="1">
    <source>
        <dbReference type="SAM" id="MobiDB-lite"/>
    </source>
</evidence>
<protein>
    <submittedName>
        <fullName evidence="3">GDP-6-deoxy-D-mannose reductase</fullName>
    </submittedName>
</protein>
<dbReference type="AlphaFoldDB" id="A0A251XSS9"/>
<dbReference type="InterPro" id="IPR036291">
    <property type="entry name" value="NAD(P)-bd_dom_sf"/>
</dbReference>
<evidence type="ECO:0000259" key="2">
    <source>
        <dbReference type="Pfam" id="PF22917"/>
    </source>
</evidence>
<dbReference type="Pfam" id="PF22917">
    <property type="entry name" value="PRISE"/>
    <property type="match status" value="1"/>
</dbReference>
<evidence type="ECO:0000313" key="4">
    <source>
        <dbReference type="Proteomes" id="UP000195106"/>
    </source>
</evidence>
<accession>A0A251XSS9</accession>
<feature type="region of interest" description="Disordered" evidence="1">
    <location>
        <begin position="1"/>
        <end position="20"/>
    </location>
</feature>
<dbReference type="Gene3D" id="3.40.50.720">
    <property type="entry name" value="NAD(P)-binding Rossmann-like Domain"/>
    <property type="match status" value="1"/>
</dbReference>
<feature type="domain" description="PRISE-like Rossmann-fold" evidence="2">
    <location>
        <begin position="88"/>
        <end position="377"/>
    </location>
</feature>
<evidence type="ECO:0000313" key="3">
    <source>
        <dbReference type="EMBL" id="OUE08566.1"/>
    </source>
</evidence>
<name>A0A251XSS9_9MICO</name>
<dbReference type="PANTHER" id="PTHR32487:SF0">
    <property type="entry name" value="3-OXO-DELTA(4,5)-STEROID 5-BETA-REDUCTASE"/>
    <property type="match status" value="1"/>
</dbReference>
<proteinExistence type="predicted"/>
<dbReference type="PANTHER" id="PTHR32487">
    <property type="entry name" value="3-OXO-DELTA(4,5)-STEROID 5-BETA-REDUCTASE"/>
    <property type="match status" value="1"/>
</dbReference>